<feature type="compositionally biased region" description="Basic and acidic residues" evidence="1">
    <location>
        <begin position="53"/>
        <end position="155"/>
    </location>
</feature>
<feature type="compositionally biased region" description="Polar residues" evidence="1">
    <location>
        <begin position="200"/>
        <end position="210"/>
    </location>
</feature>
<feature type="compositionally biased region" description="Basic and acidic residues" evidence="1">
    <location>
        <begin position="2010"/>
        <end position="2031"/>
    </location>
</feature>
<feature type="compositionally biased region" description="Polar residues" evidence="1">
    <location>
        <begin position="1750"/>
        <end position="1764"/>
    </location>
</feature>
<feature type="compositionally biased region" description="Polar residues" evidence="1">
    <location>
        <begin position="1392"/>
        <end position="1414"/>
    </location>
</feature>
<feature type="compositionally biased region" description="Basic and acidic residues" evidence="1">
    <location>
        <begin position="820"/>
        <end position="832"/>
    </location>
</feature>
<feature type="compositionally biased region" description="Polar residues" evidence="1">
    <location>
        <begin position="749"/>
        <end position="771"/>
    </location>
</feature>
<feature type="compositionally biased region" description="Basic and acidic residues" evidence="1">
    <location>
        <begin position="1044"/>
        <end position="1059"/>
    </location>
</feature>
<accession>A0ABR1NRU0</accession>
<feature type="compositionally biased region" description="Low complexity" evidence="1">
    <location>
        <begin position="1939"/>
        <end position="1955"/>
    </location>
</feature>
<feature type="compositionally biased region" description="Basic and acidic residues" evidence="1">
    <location>
        <begin position="738"/>
        <end position="748"/>
    </location>
</feature>
<feature type="compositionally biased region" description="Polar residues" evidence="1">
    <location>
        <begin position="1176"/>
        <end position="1200"/>
    </location>
</feature>
<protein>
    <submittedName>
        <fullName evidence="2">Uncharacterized protein</fullName>
    </submittedName>
</protein>
<feature type="compositionally biased region" description="Basic and acidic residues" evidence="1">
    <location>
        <begin position="900"/>
        <end position="909"/>
    </location>
</feature>
<feature type="compositionally biased region" description="Basic and acidic residues" evidence="1">
    <location>
        <begin position="944"/>
        <end position="956"/>
    </location>
</feature>
<evidence type="ECO:0000313" key="3">
    <source>
        <dbReference type="Proteomes" id="UP001430848"/>
    </source>
</evidence>
<feature type="compositionally biased region" description="Basic and acidic residues" evidence="1">
    <location>
        <begin position="1374"/>
        <end position="1390"/>
    </location>
</feature>
<feature type="compositionally biased region" description="Polar residues" evidence="1">
    <location>
        <begin position="807"/>
        <end position="819"/>
    </location>
</feature>
<feature type="compositionally biased region" description="Polar residues" evidence="1">
    <location>
        <begin position="1335"/>
        <end position="1348"/>
    </location>
</feature>
<feature type="region of interest" description="Disordered" evidence="1">
    <location>
        <begin position="53"/>
        <end position="688"/>
    </location>
</feature>
<feature type="compositionally biased region" description="Basic and acidic residues" evidence="1">
    <location>
        <begin position="1258"/>
        <end position="1283"/>
    </location>
</feature>
<feature type="compositionally biased region" description="Basic and acidic residues" evidence="1">
    <location>
        <begin position="495"/>
        <end position="506"/>
    </location>
</feature>
<feature type="compositionally biased region" description="Basic and acidic residues" evidence="1">
    <location>
        <begin position="1675"/>
        <end position="1687"/>
    </location>
</feature>
<feature type="compositionally biased region" description="Low complexity" evidence="1">
    <location>
        <begin position="420"/>
        <end position="432"/>
    </location>
</feature>
<feature type="compositionally biased region" description="Basic and acidic residues" evidence="1">
    <location>
        <begin position="784"/>
        <end position="801"/>
    </location>
</feature>
<feature type="compositionally biased region" description="Basic and acidic residues" evidence="1">
    <location>
        <begin position="1350"/>
        <end position="1361"/>
    </location>
</feature>
<feature type="compositionally biased region" description="Basic and acidic residues" evidence="1">
    <location>
        <begin position="1605"/>
        <end position="1614"/>
    </location>
</feature>
<proteinExistence type="predicted"/>
<feature type="compositionally biased region" description="Basic and acidic residues" evidence="1">
    <location>
        <begin position="567"/>
        <end position="578"/>
    </location>
</feature>
<feature type="compositionally biased region" description="Polar residues" evidence="1">
    <location>
        <begin position="705"/>
        <end position="714"/>
    </location>
</feature>
<feature type="compositionally biased region" description="Polar residues" evidence="1">
    <location>
        <begin position="1885"/>
        <end position="1902"/>
    </location>
</feature>
<evidence type="ECO:0000256" key="1">
    <source>
        <dbReference type="SAM" id="MobiDB-lite"/>
    </source>
</evidence>
<feature type="compositionally biased region" description="Polar residues" evidence="1">
    <location>
        <begin position="615"/>
        <end position="631"/>
    </location>
</feature>
<feature type="compositionally biased region" description="Low complexity" evidence="1">
    <location>
        <begin position="582"/>
        <end position="601"/>
    </location>
</feature>
<feature type="compositionally biased region" description="Low complexity" evidence="1">
    <location>
        <begin position="1692"/>
        <end position="1708"/>
    </location>
</feature>
<feature type="compositionally biased region" description="Basic and acidic residues" evidence="1">
    <location>
        <begin position="1166"/>
        <end position="1175"/>
    </location>
</feature>
<organism evidence="2 3">
    <name type="scientific">Diaporthe eres</name>
    <name type="common">Phomopsis oblonga</name>
    <dbReference type="NCBI Taxonomy" id="83184"/>
    <lineage>
        <taxon>Eukaryota</taxon>
        <taxon>Fungi</taxon>
        <taxon>Dikarya</taxon>
        <taxon>Ascomycota</taxon>
        <taxon>Pezizomycotina</taxon>
        <taxon>Sordariomycetes</taxon>
        <taxon>Sordariomycetidae</taxon>
        <taxon>Diaporthales</taxon>
        <taxon>Diaporthaceae</taxon>
        <taxon>Diaporthe</taxon>
        <taxon>Diaporthe eres species complex</taxon>
    </lineage>
</organism>
<feature type="compositionally biased region" description="Basic and acidic residues" evidence="1">
    <location>
        <begin position="433"/>
        <end position="448"/>
    </location>
</feature>
<reference evidence="2 3" key="1">
    <citation type="submission" date="2024-02" db="EMBL/GenBank/DDBJ databases">
        <title>De novo assembly and annotation of 12 fungi associated with fruit tree decline syndrome in Ontario, Canada.</title>
        <authorList>
            <person name="Sulman M."/>
            <person name="Ellouze W."/>
            <person name="Ilyukhin E."/>
        </authorList>
    </citation>
    <scope>NUCLEOTIDE SEQUENCE [LARGE SCALE GENOMIC DNA]</scope>
    <source>
        <strain evidence="2 3">M169</strain>
    </source>
</reference>
<feature type="compositionally biased region" description="Low complexity" evidence="1">
    <location>
        <begin position="930"/>
        <end position="939"/>
    </location>
</feature>
<name>A0ABR1NRU0_DIAER</name>
<feature type="compositionally biased region" description="Basic and acidic residues" evidence="1">
    <location>
        <begin position="298"/>
        <end position="311"/>
    </location>
</feature>
<feature type="region of interest" description="Disordered" evidence="1">
    <location>
        <begin position="705"/>
        <end position="2049"/>
    </location>
</feature>
<feature type="compositionally biased region" description="Polar residues" evidence="1">
    <location>
        <begin position="476"/>
        <end position="493"/>
    </location>
</feature>
<dbReference type="EMBL" id="JAKNSF020000132">
    <property type="protein sequence ID" value="KAK7712835.1"/>
    <property type="molecule type" value="Genomic_DNA"/>
</dbReference>
<feature type="compositionally biased region" description="Basic and acidic residues" evidence="1">
    <location>
        <begin position="1456"/>
        <end position="1478"/>
    </location>
</feature>
<feature type="compositionally biased region" description="Polar residues" evidence="1">
    <location>
        <begin position="364"/>
        <end position="375"/>
    </location>
</feature>
<feature type="compositionally biased region" description="Basic and acidic residues" evidence="1">
    <location>
        <begin position="1739"/>
        <end position="1749"/>
    </location>
</feature>
<gene>
    <name evidence="2" type="ORF">SLS63_012263</name>
</gene>
<feature type="compositionally biased region" description="Polar residues" evidence="1">
    <location>
        <begin position="1082"/>
        <end position="1096"/>
    </location>
</feature>
<feature type="compositionally biased region" description="Polar residues" evidence="1">
    <location>
        <begin position="332"/>
        <end position="350"/>
    </location>
</feature>
<feature type="compositionally biased region" description="Polar residues" evidence="1">
    <location>
        <begin position="1787"/>
        <end position="1818"/>
    </location>
</feature>
<evidence type="ECO:0000313" key="2">
    <source>
        <dbReference type="EMBL" id="KAK7712835.1"/>
    </source>
</evidence>
<comment type="caution">
    <text evidence="2">The sequence shown here is derived from an EMBL/GenBank/DDBJ whole genome shotgun (WGS) entry which is preliminary data.</text>
</comment>
<sequence>MLDVTALVQQMRDTLSEIHDTITSLDTKGHDEKLDALESQRDEVFRQLQSAFEKESAELTQRRQAERDEIAEKRRKEDEEIAARRRREDEEKATKDHEHDAEREQKLEGERENVEQDTDEKMDRIEEEAKRMLDEGHNKLKDLEDKRRDQPREAETSTSRSIEPEESREQGLSQAESKPTEAPQESSSLEHASADEKSSPQDQPQEQVTESVAEHESPSDKPSGQENPSHVQEQETAPESQGMSGGSGEIPEAIAETHDPVPEQATGEDQDSSNRVAEQAAPPSAKSEEPEEATPDPAHGDLGDSDQKDIAQDEPATESSDSKPRELDSGDAQEQSQSGNGDVSTATPSHSQDEAIGAEGEGTGSSSDNAGQSTDLPAANDHQEAPATREGPDSPDQLTASEHETTDKPAHEEEPDQSRSQPTTDAPTTSDSPSEHEGPKDSDKDDLFHGVAKGGAAEEYVKMAEAESAQEPQLGGDTSSVPEQNSLSGSGQILEQKDEDASRGIEEPESAQLGSSTTDRESPEHTSNAQADEPLSASGPADSVEDKERSPVESERESGQSQSRDIGSLEHGESHDEPTANPDQQLQSSSEQPESDQSQDLGSSPTGDSKPEEPSSFSQDSPDVDSSNGEQLQEPGPVHHSQNENASGEPDIQSRNLDLAQNPESEDNKEKTLLMAGQLKINKSPMGTNNAAFLWSQSMANKNNQGMTRYQELSRTPPVTKAQLDKDLDNNQDTGSIGRHEEAAESHDAPQTSLDKSVSGDTETPQQTLHDTPNIVEPSNIEALSHESANEQESGDKRSDSGYETGMASSRNLEDSTTTLHEDQHEHQHVQEAEPSLASAPSEIEQEQPRQPRPEEILEGSRKDASPPRLGGDSQGSDDHPVEETFDLSGSEPIPGTMTHGKDETEGQAKDLAGGDGSSQDVSHQQPAEDAAVGVAAGDNQQGDETREKQDLEDSLPHQLSQNADHDQTHPESQSVAHDADNTTPADARSQVAEEQLQQGDSQSVAEPPSQGPSGEMESSSKVSTEVDPQDHESKPNDGQAEQSHSEDDVKNTTSRDTDEPQPNTLVEDDGADVPASREQISEASHVSQSPTSTHDIGSDRFGSWSNQAFSGPADNNEFSFKKRADSVQVGRLHGPTDRGADLPSISTDGPNEDADEGLFAVPPTPRHEVDHDKPSQLQSDGESKPSSRASSRNASTGADTLSPKAAEGLQGSQREGGDRELPQEVSATEEDVHHEVSHSPVGGQQARPDVFETSDSPEEKTAGSRVDSEEPSNRGTLDRGQPEESSATGTESLPHETSAGHDDEQQGQKQSANSPTGPAEQSIADERQLDQPVQPGTSSLEQHTGDTPSKLDVKEDHNEETLAGSDNASRGISLEHDSEPYGLTKEHGLNQEGSNSSHTEGQTVKPSGNVDQQEPQEDFSPREISTQPNSERIERDNGEGDNESLGENGQVQHGEISEPRPFEDRPFQSISPEDKEISSGQDSNKQIADPPQLDQSEIQHPESGPGSEGDQLAQGHADADRVTHQPPPDHSNQHLGAQQVNYDGEGYGVTPSSEYNDDPLADSAPLEMNKTHPADDSVNTRQPETHTYDVDSGSETFETPLESADFRRSHQDGRSVTPGHFTQALDHLPDESAHTVQGTDDLFDDDTDDAEDQDDYGEAVVYQSSNEVAESSPVEEKTVYSTRGDENNTALGGHRSSLSLGSVGHRSQGSISSLRDTTPVRPTFGSYIGGPSIVRADWAAEHEEELRPSSRNPTPQLGPSTTHDTPEISPFALRNTPMSGHGSDQRGLSSSMWNPERPQTPTSATSHSNNPFATPQRQAPDIDPSLYVPRDVTHGRQDSVPASLHSQTTLDSSWSSPVHSSLPVDRHEPVIRDSWPAPAPGYQQYLSSWSSRPRGDTTSTAPEYDPFKPDNGGAPGGHHAAKSSSSYNPFLQRGRAESSVSTAPSNPSVSNSPSRGSALFAKMRNIFESQGSNGANDAPASPGRTRPVSGVFHPAVSAPRKSQDSLTAQRDDERGGFLNEADHEIDERSAFLRSDGQPSGHMAYNDEH</sequence>
<feature type="compositionally biased region" description="Basic and acidic residues" evidence="1">
    <location>
        <begin position="544"/>
        <end position="558"/>
    </location>
</feature>
<feature type="compositionally biased region" description="Polar residues" evidence="1">
    <location>
        <begin position="170"/>
        <end position="190"/>
    </location>
</feature>
<feature type="compositionally biased region" description="Polar residues" evidence="1">
    <location>
        <begin position="220"/>
        <end position="242"/>
    </location>
</feature>
<keyword evidence="3" id="KW-1185">Reference proteome</keyword>
<feature type="compositionally biased region" description="Polar residues" evidence="1">
    <location>
        <begin position="1308"/>
        <end position="1317"/>
    </location>
</feature>
<feature type="compositionally biased region" description="Basic and acidic residues" evidence="1">
    <location>
        <begin position="847"/>
        <end position="866"/>
    </location>
</feature>
<feature type="compositionally biased region" description="Polar residues" evidence="1">
    <location>
        <begin position="996"/>
        <end position="1005"/>
    </location>
</feature>
<feature type="compositionally biased region" description="Low complexity" evidence="1">
    <location>
        <begin position="1853"/>
        <end position="1862"/>
    </location>
</feature>
<feature type="compositionally biased region" description="Basic and acidic residues" evidence="1">
    <location>
        <begin position="401"/>
        <end position="412"/>
    </location>
</feature>
<dbReference type="Proteomes" id="UP001430848">
    <property type="component" value="Unassembled WGS sequence"/>
</dbReference>
<feature type="compositionally biased region" description="Acidic residues" evidence="1">
    <location>
        <begin position="1642"/>
        <end position="1658"/>
    </location>
</feature>